<evidence type="ECO:0000256" key="2">
    <source>
        <dbReference type="ARBA" id="ARBA00022729"/>
    </source>
</evidence>
<feature type="repeat" description="TPR" evidence="4">
    <location>
        <begin position="16"/>
        <end position="49"/>
    </location>
</feature>
<dbReference type="PANTHER" id="PTHR44140:SF2">
    <property type="entry name" value="LD25575P"/>
    <property type="match status" value="1"/>
</dbReference>
<comment type="subcellular location">
    <subcellularLocation>
        <location evidence="1">Endoplasmic reticulum</location>
    </subcellularLocation>
</comment>
<dbReference type="PROSITE" id="PS50076">
    <property type="entry name" value="DNAJ_2"/>
    <property type="match status" value="1"/>
</dbReference>
<evidence type="ECO:0000313" key="8">
    <source>
        <dbReference type="Proteomes" id="UP000054408"/>
    </source>
</evidence>
<dbReference type="InterPro" id="IPR019734">
    <property type="entry name" value="TPR_rpt"/>
</dbReference>
<dbReference type="STRING" id="461836.A0A0L0D657"/>
<proteinExistence type="predicted"/>
<dbReference type="Gene3D" id="1.10.287.110">
    <property type="entry name" value="DnaJ domain"/>
    <property type="match status" value="1"/>
</dbReference>
<dbReference type="GeneID" id="25563471"/>
<dbReference type="GO" id="GO:0034975">
    <property type="term" value="P:protein folding in endoplasmic reticulum"/>
    <property type="evidence" value="ECO:0007669"/>
    <property type="project" value="TreeGrafter"/>
</dbReference>
<organism evidence="7 8">
    <name type="scientific">Thecamonas trahens ATCC 50062</name>
    <dbReference type="NCBI Taxonomy" id="461836"/>
    <lineage>
        <taxon>Eukaryota</taxon>
        <taxon>Apusozoa</taxon>
        <taxon>Apusomonadida</taxon>
        <taxon>Apusomonadidae</taxon>
        <taxon>Thecamonas</taxon>
    </lineage>
</organism>
<gene>
    <name evidence="7" type="ORF">AMSG_03901</name>
</gene>
<dbReference type="OMA" id="PFAHFQH"/>
<keyword evidence="3" id="KW-0256">Endoplasmic reticulum</keyword>
<protein>
    <submittedName>
        <fullName evidence="7">Prkri protein</fullName>
    </submittedName>
</protein>
<reference evidence="7 8" key="1">
    <citation type="submission" date="2010-05" db="EMBL/GenBank/DDBJ databases">
        <title>The Genome Sequence of Thecamonas trahens ATCC 50062.</title>
        <authorList>
            <consortium name="The Broad Institute Genome Sequencing Platform"/>
            <person name="Russ C."/>
            <person name="Cuomo C."/>
            <person name="Shea T."/>
            <person name="Young S.K."/>
            <person name="Zeng Q."/>
            <person name="Koehrsen M."/>
            <person name="Haas B."/>
            <person name="Borodovsky M."/>
            <person name="Guigo R."/>
            <person name="Alvarado L."/>
            <person name="Berlin A."/>
            <person name="Bochicchio J."/>
            <person name="Borenstein D."/>
            <person name="Chapman S."/>
            <person name="Chen Z."/>
            <person name="Freedman E."/>
            <person name="Gellesch M."/>
            <person name="Goldberg J."/>
            <person name="Griggs A."/>
            <person name="Gujja S."/>
            <person name="Heilman E."/>
            <person name="Heiman D."/>
            <person name="Hepburn T."/>
            <person name="Howarth C."/>
            <person name="Jen D."/>
            <person name="Larson L."/>
            <person name="Mehta T."/>
            <person name="Park D."/>
            <person name="Pearson M."/>
            <person name="Roberts A."/>
            <person name="Saif S."/>
            <person name="Shenoy N."/>
            <person name="Sisk P."/>
            <person name="Stolte C."/>
            <person name="Sykes S."/>
            <person name="Thomson T."/>
            <person name="Walk T."/>
            <person name="White J."/>
            <person name="Yandava C."/>
            <person name="Burger G."/>
            <person name="Gray M.W."/>
            <person name="Holland P.W.H."/>
            <person name="King N."/>
            <person name="Lang F.B.F."/>
            <person name="Roger A.J."/>
            <person name="Ruiz-Trillo I."/>
            <person name="Lander E."/>
            <person name="Nusbaum C."/>
        </authorList>
    </citation>
    <scope>NUCLEOTIDE SEQUENCE [LARGE SCALE GENOMIC DNA]</scope>
    <source>
        <strain evidence="7 8">ATCC 50062</strain>
    </source>
</reference>
<dbReference type="GO" id="GO:0051087">
    <property type="term" value="F:protein-folding chaperone binding"/>
    <property type="evidence" value="ECO:0007669"/>
    <property type="project" value="TreeGrafter"/>
</dbReference>
<dbReference type="Pfam" id="PF13414">
    <property type="entry name" value="TPR_11"/>
    <property type="match status" value="1"/>
</dbReference>
<sequence length="474" mass="51092">MVILATLPISASSLTAKQKRLQADDLVKAGKYSAAIRAYTQAVDIDPQDEMNYYKRALVKLALGQFKRALTDFGAAIEVAPEFTKARLRRAGIELQMGSFDAATADLNAVISSGTSGKAAGEATSKLQEVTTCANLASAGRLAATRAAWAAAREKLTGAVECASKDASLRMDRAQVLMNLGEWEAAIGDAARAAKLQTADLEPLRLLSELYWKRGDLDDAMTQLRSCLQSDQSHKGCRQLYKTVRAVKKAWDKGEAFAASGKHADAADKFEFALGVTGLAPVYLGRLNLALARALTKGDSRSARAVAAVDAALAAEDNMLDALLLKGDLHVAREEYEAAVQILTRAKQAYSSNQAVANKLHEAQRLLKISLRKDYYKILGVSKSASKREVNRAYRKLARQWHPDKWKTPEDKAKAEEMFKDIAAGKEILSDPQKKAIYDRGDDPFDPNAGSGGGGGFGGGFPFGGGTHFTFRTG</sequence>
<dbReference type="eggNOG" id="KOG0624">
    <property type="taxonomic scope" value="Eukaryota"/>
</dbReference>
<evidence type="ECO:0000256" key="3">
    <source>
        <dbReference type="ARBA" id="ARBA00022824"/>
    </source>
</evidence>
<feature type="repeat" description="TPR" evidence="4">
    <location>
        <begin position="50"/>
        <end position="83"/>
    </location>
</feature>
<dbReference type="OrthoDB" id="1726119at2759"/>
<dbReference type="Pfam" id="PF13432">
    <property type="entry name" value="TPR_16"/>
    <property type="match status" value="2"/>
</dbReference>
<dbReference type="SUPFAM" id="SSF48452">
    <property type="entry name" value="TPR-like"/>
    <property type="match status" value="1"/>
</dbReference>
<feature type="region of interest" description="Disordered" evidence="5">
    <location>
        <begin position="436"/>
        <end position="461"/>
    </location>
</feature>
<name>A0A0L0D657_THETB</name>
<keyword evidence="4" id="KW-0802">TPR repeat</keyword>
<dbReference type="Proteomes" id="UP000054408">
    <property type="component" value="Unassembled WGS sequence"/>
</dbReference>
<evidence type="ECO:0000256" key="1">
    <source>
        <dbReference type="ARBA" id="ARBA00004240"/>
    </source>
</evidence>
<dbReference type="EMBL" id="GL349448">
    <property type="protein sequence ID" value="KNC47670.1"/>
    <property type="molecule type" value="Genomic_DNA"/>
</dbReference>
<dbReference type="RefSeq" id="XP_013759154.1">
    <property type="nucleotide sequence ID" value="XM_013903700.1"/>
</dbReference>
<feature type="compositionally biased region" description="Gly residues" evidence="5">
    <location>
        <begin position="450"/>
        <end position="461"/>
    </location>
</feature>
<dbReference type="SUPFAM" id="SSF46565">
    <property type="entry name" value="Chaperone J-domain"/>
    <property type="match status" value="1"/>
</dbReference>
<evidence type="ECO:0000259" key="6">
    <source>
        <dbReference type="PROSITE" id="PS50076"/>
    </source>
</evidence>
<keyword evidence="2" id="KW-0732">Signal</keyword>
<dbReference type="PRINTS" id="PR00625">
    <property type="entry name" value="JDOMAIN"/>
</dbReference>
<dbReference type="InterPro" id="IPR001623">
    <property type="entry name" value="DnaJ_domain"/>
</dbReference>
<dbReference type="SMART" id="SM00271">
    <property type="entry name" value="DnaJ"/>
    <property type="match status" value="1"/>
</dbReference>
<dbReference type="InterPro" id="IPR051727">
    <property type="entry name" value="DnaJ_C3_Co-chaperones"/>
</dbReference>
<dbReference type="GO" id="GO:0005783">
    <property type="term" value="C:endoplasmic reticulum"/>
    <property type="evidence" value="ECO:0007669"/>
    <property type="project" value="UniProtKB-SubCell"/>
</dbReference>
<dbReference type="InterPro" id="IPR036869">
    <property type="entry name" value="J_dom_sf"/>
</dbReference>
<dbReference type="InterPro" id="IPR011990">
    <property type="entry name" value="TPR-like_helical_dom_sf"/>
</dbReference>
<evidence type="ECO:0000313" key="7">
    <source>
        <dbReference type="EMBL" id="KNC47670.1"/>
    </source>
</evidence>
<dbReference type="AlphaFoldDB" id="A0A0L0D657"/>
<evidence type="ECO:0000256" key="5">
    <source>
        <dbReference type="SAM" id="MobiDB-lite"/>
    </source>
</evidence>
<dbReference type="SMART" id="SM00028">
    <property type="entry name" value="TPR"/>
    <property type="match status" value="5"/>
</dbReference>
<dbReference type="GO" id="GO:0051787">
    <property type="term" value="F:misfolded protein binding"/>
    <property type="evidence" value="ECO:0007669"/>
    <property type="project" value="TreeGrafter"/>
</dbReference>
<feature type="domain" description="J" evidence="6">
    <location>
        <begin position="374"/>
        <end position="442"/>
    </location>
</feature>
<dbReference type="Pfam" id="PF00226">
    <property type="entry name" value="DnaJ"/>
    <property type="match status" value="1"/>
</dbReference>
<dbReference type="CDD" id="cd06257">
    <property type="entry name" value="DnaJ"/>
    <property type="match status" value="1"/>
</dbReference>
<dbReference type="Gene3D" id="1.25.40.10">
    <property type="entry name" value="Tetratricopeptide repeat domain"/>
    <property type="match status" value="1"/>
</dbReference>
<keyword evidence="8" id="KW-1185">Reference proteome</keyword>
<dbReference type="PROSITE" id="PS50005">
    <property type="entry name" value="TPR"/>
    <property type="match status" value="2"/>
</dbReference>
<accession>A0A0L0D657</accession>
<evidence type="ECO:0000256" key="4">
    <source>
        <dbReference type="PROSITE-ProRule" id="PRU00339"/>
    </source>
</evidence>
<dbReference type="PANTHER" id="PTHR44140">
    <property type="entry name" value="LD25575P"/>
    <property type="match status" value="1"/>
</dbReference>